<proteinExistence type="predicted"/>
<dbReference type="Proteomes" id="UP000277570">
    <property type="component" value="Unassembled WGS sequence"/>
</dbReference>
<dbReference type="RefSeq" id="WP_279230549.1">
    <property type="nucleotide sequence ID" value="NZ_UYIN01000001.1"/>
</dbReference>
<dbReference type="EMBL" id="UYIN01000001">
    <property type="protein sequence ID" value="VDG69836.1"/>
    <property type="molecule type" value="Genomic_DNA"/>
</dbReference>
<organism evidence="1 2">
    <name type="scientific">Clostridium carnis</name>
    <dbReference type="NCBI Taxonomy" id="1530"/>
    <lineage>
        <taxon>Bacteria</taxon>
        <taxon>Bacillati</taxon>
        <taxon>Bacillota</taxon>
        <taxon>Clostridia</taxon>
        <taxon>Eubacteriales</taxon>
        <taxon>Clostridiaceae</taxon>
        <taxon>Clostridium</taxon>
    </lineage>
</organism>
<keyword evidence="2" id="KW-1185">Reference proteome</keyword>
<evidence type="ECO:0000313" key="1">
    <source>
        <dbReference type="EMBL" id="VDG69836.1"/>
    </source>
</evidence>
<accession>A0ABY6SNV8</accession>
<protein>
    <submittedName>
        <fullName evidence="1">Uncharacterized protein</fullName>
    </submittedName>
</protein>
<comment type="caution">
    <text evidence="1">The sequence shown here is derived from an EMBL/GenBank/DDBJ whole genome shotgun (WGS) entry which is preliminary data.</text>
</comment>
<sequence>MINESKINWINTDECINIRDFQNDVVDMLKNIRFKSNELG</sequence>
<reference evidence="1 2" key="1">
    <citation type="submission" date="2018-11" db="EMBL/GenBank/DDBJ databases">
        <authorList>
            <consortium name="Pathogen Informatics"/>
        </authorList>
    </citation>
    <scope>NUCLEOTIDE SEQUENCE [LARGE SCALE GENOMIC DNA]</scope>
    <source>
        <strain evidence="1 2">NCTC10913</strain>
    </source>
</reference>
<name>A0ABY6SNV8_9CLOT</name>
<evidence type="ECO:0000313" key="2">
    <source>
        <dbReference type="Proteomes" id="UP000277570"/>
    </source>
</evidence>
<gene>
    <name evidence="1" type="ORF">NCTC10913_00475</name>
</gene>